<evidence type="ECO:0000256" key="9">
    <source>
        <dbReference type="ARBA" id="ARBA00022793"/>
    </source>
</evidence>
<dbReference type="InterPro" id="IPR012001">
    <property type="entry name" value="Thiamin_PyroP_enz_TPP-bd_dom"/>
</dbReference>
<keyword evidence="15" id="KW-0456">Lyase</keyword>
<dbReference type="EC" id="4.1.1.1" evidence="6"/>
<evidence type="ECO:0000256" key="2">
    <source>
        <dbReference type="ARBA" id="ARBA00001947"/>
    </source>
</evidence>
<dbReference type="InterPro" id="IPR013149">
    <property type="entry name" value="ADH-like_C"/>
</dbReference>
<dbReference type="Gene3D" id="3.40.50.970">
    <property type="match status" value="2"/>
</dbReference>
<dbReference type="Gene3D" id="3.90.180.10">
    <property type="entry name" value="Medium-chain alcohol dehydrogenases, catalytic domain"/>
    <property type="match status" value="1"/>
</dbReference>
<evidence type="ECO:0000256" key="3">
    <source>
        <dbReference type="ARBA" id="ARBA00001964"/>
    </source>
</evidence>
<dbReference type="PANTHER" id="PTHR43452:SF1">
    <property type="entry name" value="PYRUVATE DECARBOXYLASE C186.09-RELATED"/>
    <property type="match status" value="1"/>
</dbReference>
<dbReference type="InterPro" id="IPR029061">
    <property type="entry name" value="THDP-binding"/>
</dbReference>
<evidence type="ECO:0000256" key="15">
    <source>
        <dbReference type="ARBA" id="ARBA00023239"/>
    </source>
</evidence>
<dbReference type="InterPro" id="IPR012000">
    <property type="entry name" value="Thiamin_PyroP_enz_cen_dom"/>
</dbReference>
<reference evidence="18 19" key="1">
    <citation type="submission" date="2019-04" db="EMBL/GenBank/DDBJ databases">
        <title>Friends and foes A comparative genomics studyof 23 Aspergillus species from section Flavi.</title>
        <authorList>
            <consortium name="DOE Joint Genome Institute"/>
            <person name="Kjaerbolling I."/>
            <person name="Vesth T."/>
            <person name="Frisvad J.C."/>
            <person name="Nybo J.L."/>
            <person name="Theobald S."/>
            <person name="Kildgaard S."/>
            <person name="Isbrandt T."/>
            <person name="Kuo A."/>
            <person name="Sato A."/>
            <person name="Lyhne E.K."/>
            <person name="Kogle M.E."/>
            <person name="Wiebenga A."/>
            <person name="Kun R.S."/>
            <person name="Lubbers R.J."/>
            <person name="Makela M.R."/>
            <person name="Barry K."/>
            <person name="Chovatia M."/>
            <person name="Clum A."/>
            <person name="Daum C."/>
            <person name="Haridas S."/>
            <person name="He G."/>
            <person name="LaButti K."/>
            <person name="Lipzen A."/>
            <person name="Mondo S."/>
            <person name="Riley R."/>
            <person name="Salamov A."/>
            <person name="Simmons B.A."/>
            <person name="Magnuson J.K."/>
            <person name="Henrissat B."/>
            <person name="Mortensen U.H."/>
            <person name="Larsen T.O."/>
            <person name="Devries R.P."/>
            <person name="Grigoriev I.V."/>
            <person name="Machida M."/>
            <person name="Baker S.E."/>
            <person name="Andersen M.R."/>
        </authorList>
    </citation>
    <scope>NUCLEOTIDE SEQUENCE [LARGE SCALE GENOMIC DNA]</scope>
    <source>
        <strain evidence="18 19">IBT 29228</strain>
    </source>
</reference>
<keyword evidence="14 16" id="KW-0786">Thiamine pyrophosphate</keyword>
<comment type="similarity">
    <text evidence="5">Belongs to the zinc-containing alcohol dehydrogenase family.</text>
</comment>
<keyword evidence="13" id="KW-0520">NAD</keyword>
<keyword evidence="12" id="KW-0560">Oxidoreductase</keyword>
<dbReference type="FunFam" id="3.40.50.720:FF:000039">
    <property type="entry name" value="Alcohol dehydrogenase AdhP"/>
    <property type="match status" value="1"/>
</dbReference>
<dbReference type="AlphaFoldDB" id="A0A5N7BN24"/>
<dbReference type="SMART" id="SM00829">
    <property type="entry name" value="PKS_ER"/>
    <property type="match status" value="1"/>
</dbReference>
<dbReference type="CDD" id="cd08297">
    <property type="entry name" value="CAD3"/>
    <property type="match status" value="1"/>
</dbReference>
<dbReference type="GO" id="GO:0030976">
    <property type="term" value="F:thiamine pyrophosphate binding"/>
    <property type="evidence" value="ECO:0007669"/>
    <property type="project" value="InterPro"/>
</dbReference>
<dbReference type="SUPFAM" id="SSF52467">
    <property type="entry name" value="DHS-like NAD/FAD-binding domain"/>
    <property type="match status" value="1"/>
</dbReference>
<gene>
    <name evidence="18" type="ORF">BDV26DRAFT_303971</name>
</gene>
<dbReference type="Pfam" id="PF08240">
    <property type="entry name" value="ADH_N"/>
    <property type="match status" value="1"/>
</dbReference>
<dbReference type="GO" id="GO:0000949">
    <property type="term" value="P:aromatic amino acid family catabolic process to alcohol via Ehrlich pathway"/>
    <property type="evidence" value="ECO:0007669"/>
    <property type="project" value="TreeGrafter"/>
</dbReference>
<dbReference type="Pfam" id="PF00107">
    <property type="entry name" value="ADH_zinc_N"/>
    <property type="match status" value="1"/>
</dbReference>
<accession>A0A5N7BN24</accession>
<evidence type="ECO:0000256" key="13">
    <source>
        <dbReference type="ARBA" id="ARBA00023027"/>
    </source>
</evidence>
<dbReference type="InterPro" id="IPR011032">
    <property type="entry name" value="GroES-like_sf"/>
</dbReference>
<dbReference type="InterPro" id="IPR013154">
    <property type="entry name" value="ADH-like_N"/>
</dbReference>
<keyword evidence="10" id="KW-0862">Zinc</keyword>
<evidence type="ECO:0000256" key="7">
    <source>
        <dbReference type="ARBA" id="ARBA00014422"/>
    </source>
</evidence>
<evidence type="ECO:0000256" key="12">
    <source>
        <dbReference type="ARBA" id="ARBA00023002"/>
    </source>
</evidence>
<dbReference type="GO" id="GO:0005829">
    <property type="term" value="C:cytosol"/>
    <property type="evidence" value="ECO:0007669"/>
    <property type="project" value="TreeGrafter"/>
</dbReference>
<dbReference type="PANTHER" id="PTHR43452">
    <property type="entry name" value="PYRUVATE DECARBOXYLASE"/>
    <property type="match status" value="1"/>
</dbReference>
<protein>
    <recommendedName>
        <fullName evidence="7">Pyruvate decarboxylase</fullName>
        <ecNumber evidence="6">4.1.1.1</ecNumber>
    </recommendedName>
</protein>
<dbReference type="InterPro" id="IPR020843">
    <property type="entry name" value="ER"/>
</dbReference>
<dbReference type="PROSITE" id="PS00187">
    <property type="entry name" value="TPP_ENZYMES"/>
    <property type="match status" value="1"/>
</dbReference>
<evidence type="ECO:0000256" key="16">
    <source>
        <dbReference type="RuleBase" id="RU362132"/>
    </source>
</evidence>
<dbReference type="InterPro" id="IPR029035">
    <property type="entry name" value="DHS-like_NAD/FAD-binding_dom"/>
</dbReference>
<evidence type="ECO:0000256" key="5">
    <source>
        <dbReference type="ARBA" id="ARBA00008072"/>
    </source>
</evidence>
<comment type="similarity">
    <text evidence="4 16">Belongs to the TPP enzyme family.</text>
</comment>
<dbReference type="SUPFAM" id="SSF51735">
    <property type="entry name" value="NAD(P)-binding Rossmann-fold domains"/>
    <property type="match status" value="1"/>
</dbReference>
<dbReference type="InterPro" id="IPR000399">
    <property type="entry name" value="TPP-bd_CS"/>
</dbReference>
<dbReference type="CDD" id="cd07038">
    <property type="entry name" value="TPP_PYR_PDC_IPDC_like"/>
    <property type="match status" value="1"/>
</dbReference>
<keyword evidence="8" id="KW-0479">Metal-binding</keyword>
<organism evidence="18 19">
    <name type="scientific">Aspergillus bertholletiae</name>
    <dbReference type="NCBI Taxonomy" id="1226010"/>
    <lineage>
        <taxon>Eukaryota</taxon>
        <taxon>Fungi</taxon>
        <taxon>Dikarya</taxon>
        <taxon>Ascomycota</taxon>
        <taxon>Pezizomycotina</taxon>
        <taxon>Eurotiomycetes</taxon>
        <taxon>Eurotiomycetidae</taxon>
        <taxon>Eurotiales</taxon>
        <taxon>Aspergillaceae</taxon>
        <taxon>Aspergillus</taxon>
        <taxon>Aspergillus subgen. Circumdati</taxon>
    </lineage>
</organism>
<dbReference type="Pfam" id="PF02775">
    <property type="entry name" value="TPP_enzyme_C"/>
    <property type="match status" value="1"/>
</dbReference>
<dbReference type="InterPro" id="IPR047214">
    <property type="entry name" value="TPP_PDC_IPDC"/>
</dbReference>
<dbReference type="InterPro" id="IPR012110">
    <property type="entry name" value="PDC/IPDC-like"/>
</dbReference>
<dbReference type="CDD" id="cd02005">
    <property type="entry name" value="TPP_PDC_IPDC"/>
    <property type="match status" value="1"/>
</dbReference>
<dbReference type="Pfam" id="PF00205">
    <property type="entry name" value="TPP_enzyme_M"/>
    <property type="match status" value="1"/>
</dbReference>
<evidence type="ECO:0000313" key="18">
    <source>
        <dbReference type="EMBL" id="KAE8383063.1"/>
    </source>
</evidence>
<dbReference type="InterPro" id="IPR011766">
    <property type="entry name" value="TPP_enzyme_TPP-bd"/>
</dbReference>
<dbReference type="SUPFAM" id="SSF52518">
    <property type="entry name" value="Thiamin diphosphate-binding fold (THDP-binding)"/>
    <property type="match status" value="2"/>
</dbReference>
<dbReference type="Pfam" id="PF02776">
    <property type="entry name" value="TPP_enzyme_N"/>
    <property type="match status" value="1"/>
</dbReference>
<dbReference type="InterPro" id="IPR036291">
    <property type="entry name" value="NAD(P)-bd_dom_sf"/>
</dbReference>
<evidence type="ECO:0000256" key="8">
    <source>
        <dbReference type="ARBA" id="ARBA00022723"/>
    </source>
</evidence>
<dbReference type="SUPFAM" id="SSF50129">
    <property type="entry name" value="GroES-like"/>
    <property type="match status" value="1"/>
</dbReference>
<comment type="cofactor">
    <cofactor evidence="3">
        <name>thiamine diphosphate</name>
        <dbReference type="ChEBI" id="CHEBI:58937"/>
    </cofactor>
</comment>
<evidence type="ECO:0000256" key="6">
    <source>
        <dbReference type="ARBA" id="ARBA00013202"/>
    </source>
</evidence>
<evidence type="ECO:0000259" key="17">
    <source>
        <dbReference type="SMART" id="SM00829"/>
    </source>
</evidence>
<dbReference type="FunFam" id="3.40.50.970:FF:000024">
    <property type="entry name" value="Pyruvate decarboxylase isozyme"/>
    <property type="match status" value="1"/>
</dbReference>
<feature type="domain" description="Enoyl reductase (ER)" evidence="17">
    <location>
        <begin position="42"/>
        <end position="359"/>
    </location>
</feature>
<name>A0A5N7BN24_9EURO</name>
<keyword evidence="19" id="KW-1185">Reference proteome</keyword>
<dbReference type="Gene3D" id="3.40.50.720">
    <property type="entry name" value="NAD(P)-binding Rossmann-like Domain"/>
    <property type="match status" value="1"/>
</dbReference>
<dbReference type="GO" id="GO:0004737">
    <property type="term" value="F:pyruvate decarboxylase activity"/>
    <property type="evidence" value="ECO:0007669"/>
    <property type="project" value="UniProtKB-EC"/>
</dbReference>
<comment type="cofactor">
    <cofactor evidence="2">
        <name>Zn(2+)</name>
        <dbReference type="ChEBI" id="CHEBI:29105"/>
    </cofactor>
</comment>
<evidence type="ECO:0000313" key="19">
    <source>
        <dbReference type="Proteomes" id="UP000326198"/>
    </source>
</evidence>
<comment type="catalytic activity">
    <reaction evidence="1">
        <text>a 2-oxocarboxylate + H(+) = an aldehyde + CO2</text>
        <dbReference type="Rhea" id="RHEA:11628"/>
        <dbReference type="ChEBI" id="CHEBI:15378"/>
        <dbReference type="ChEBI" id="CHEBI:16526"/>
        <dbReference type="ChEBI" id="CHEBI:17478"/>
        <dbReference type="ChEBI" id="CHEBI:35179"/>
        <dbReference type="EC" id="4.1.1.1"/>
    </reaction>
</comment>
<evidence type="ECO:0000256" key="10">
    <source>
        <dbReference type="ARBA" id="ARBA00022833"/>
    </source>
</evidence>
<evidence type="ECO:0000256" key="14">
    <source>
        <dbReference type="ARBA" id="ARBA00023052"/>
    </source>
</evidence>
<dbReference type="InterPro" id="IPR047213">
    <property type="entry name" value="TPP_PYR_PDC_IPDC-like"/>
</dbReference>
<proteinExistence type="inferred from homology"/>
<evidence type="ECO:0000256" key="4">
    <source>
        <dbReference type="ARBA" id="ARBA00007812"/>
    </source>
</evidence>
<dbReference type="GO" id="GO:0004022">
    <property type="term" value="F:alcohol dehydrogenase (NAD+) activity"/>
    <property type="evidence" value="ECO:0007669"/>
    <property type="project" value="UniProtKB-ARBA"/>
</dbReference>
<dbReference type="OrthoDB" id="3970464at2759"/>
<dbReference type="Gene3D" id="3.40.50.1220">
    <property type="entry name" value="TPP-binding domain"/>
    <property type="match status" value="1"/>
</dbReference>
<evidence type="ECO:0000256" key="1">
    <source>
        <dbReference type="ARBA" id="ARBA00001041"/>
    </source>
</evidence>
<evidence type="ECO:0000256" key="11">
    <source>
        <dbReference type="ARBA" id="ARBA00022842"/>
    </source>
</evidence>
<keyword evidence="11" id="KW-0460">Magnesium</keyword>
<dbReference type="EMBL" id="ML736157">
    <property type="protein sequence ID" value="KAE8383063.1"/>
    <property type="molecule type" value="Genomic_DNA"/>
</dbReference>
<sequence>MESEPVNGVCHAADIPNKQWAQVFAEQGSGKDRYCRLRTRFADSEALIYTQIPVPPISADEVLVQIKYSGVCHSDLHAWKGAGVVVARGNNVSRVSVGDQVGIQWVNGACERCEFCKDGDQQLCSKARISGYTTDGTFQQFCVCRATNVVRIPDGMPLHEAAPILCAGITVYKALKESHLKPGQTVAIAGAGGGLGSFACQYAKALGYRVLALSSGLRKRAMLVDELDVDYFVDYNITPEGDLAAEIQKLTEGGPHAAIVVSSVEAPIAQAIQYVRPKGTVVVVGLPKNAVIQADVFSTVCQEKVVKGSYVGSVAETEDAMRIYMQNRFPIQNQKFPLKELPTVFERMEQGTIQGRAILEIPSVEAVAPSMFAPSQYNLGTFLAYRLEQIGVKDCFYIPGDFNLILLDQILQNPALRMVGCCNELNAGYAADGYARSSPSKVAVVFVTFMVGGLSLLNAIAGAYSERLRVIVVSGAPPSNTYGQDSLIHHSTGLKDRDQALRIFEQVTASSIRLERDSDPTSKLDHALTKCLEDSLPVYIEIPSDMSDNPCNSPGPLPCFQSPTSTWKNMREAFDRFQRDWKMVQNPVIIVGPLARHALTRDMLVGLINKLGCPVFSQPDAKSLVPECHPQFHGTFWGTASGPVCWEMVMVSDLWVSIGTRWNDFHLLQPPTPPVLELQIDHLRATDGRLINGFTMSDLCDLLIHSTEIRCHAQVHNPTHMLRTPAERRDGPDPPNQPLQTTEILKVIENILQPNDSLIADAGDSWFNAQAIRLPQGVDFQIQFMYGSIGWSLPATLGSQLARPQGRTILMIGDGSFQMTAQEVSTMIRLRTNSIIFIFNNLGYRIESAIHDGPYNYISNWNYALLAETMCNVSHSPRNGNKYLTEQEKRNQDNPRLVAMRIKTRHDLLIAAERVMGETDRLFILECCIDPWDISDSLAKFSQAVGRK</sequence>
<keyword evidence="9" id="KW-0210">Decarboxylase</keyword>
<dbReference type="GO" id="GO:0000287">
    <property type="term" value="F:magnesium ion binding"/>
    <property type="evidence" value="ECO:0007669"/>
    <property type="project" value="InterPro"/>
</dbReference>
<dbReference type="Proteomes" id="UP000326198">
    <property type="component" value="Unassembled WGS sequence"/>
</dbReference>